<feature type="region of interest" description="Disordered" evidence="8">
    <location>
        <begin position="328"/>
        <end position="347"/>
    </location>
</feature>
<dbReference type="Gene3D" id="3.40.50.300">
    <property type="entry name" value="P-loop containing nucleotide triphosphate hydrolases"/>
    <property type="match status" value="1"/>
</dbReference>
<dbReference type="SMART" id="SM00382">
    <property type="entry name" value="AAA"/>
    <property type="match status" value="1"/>
</dbReference>
<evidence type="ECO:0000259" key="9">
    <source>
        <dbReference type="PROSITE" id="PS50893"/>
    </source>
</evidence>
<keyword evidence="5" id="KW-0547">Nucleotide-binding</keyword>
<dbReference type="CDD" id="cd03257">
    <property type="entry name" value="ABC_NikE_OppD_transporters"/>
    <property type="match status" value="1"/>
</dbReference>
<dbReference type="InterPro" id="IPR003593">
    <property type="entry name" value="AAA+_ATPase"/>
</dbReference>
<evidence type="ECO:0000256" key="2">
    <source>
        <dbReference type="ARBA" id="ARBA00005417"/>
    </source>
</evidence>
<dbReference type="Pfam" id="PF00005">
    <property type="entry name" value="ABC_tran"/>
    <property type="match status" value="1"/>
</dbReference>
<evidence type="ECO:0000256" key="7">
    <source>
        <dbReference type="ARBA" id="ARBA00023136"/>
    </source>
</evidence>
<evidence type="ECO:0000256" key="6">
    <source>
        <dbReference type="ARBA" id="ARBA00022840"/>
    </source>
</evidence>
<comment type="similarity">
    <text evidence="2">Belongs to the ABC transporter superfamily.</text>
</comment>
<evidence type="ECO:0000313" key="10">
    <source>
        <dbReference type="EMBL" id="MCP8938846.1"/>
    </source>
</evidence>
<dbReference type="InterPro" id="IPR050388">
    <property type="entry name" value="ABC_Ni/Peptide_Import"/>
</dbReference>
<evidence type="ECO:0000256" key="3">
    <source>
        <dbReference type="ARBA" id="ARBA00022448"/>
    </source>
</evidence>
<evidence type="ECO:0000256" key="5">
    <source>
        <dbReference type="ARBA" id="ARBA00022741"/>
    </source>
</evidence>
<evidence type="ECO:0000256" key="8">
    <source>
        <dbReference type="SAM" id="MobiDB-lite"/>
    </source>
</evidence>
<dbReference type="PROSITE" id="PS00211">
    <property type="entry name" value="ABC_TRANSPORTER_1"/>
    <property type="match status" value="1"/>
</dbReference>
<dbReference type="RefSeq" id="WP_254741232.1">
    <property type="nucleotide sequence ID" value="NZ_JANCLU010000008.1"/>
</dbReference>
<keyword evidence="11" id="KW-1185">Reference proteome</keyword>
<dbReference type="PANTHER" id="PTHR43297:SF2">
    <property type="entry name" value="DIPEPTIDE TRANSPORT ATP-BINDING PROTEIN DPPD"/>
    <property type="match status" value="1"/>
</dbReference>
<feature type="domain" description="ABC transporter" evidence="9">
    <location>
        <begin position="8"/>
        <end position="256"/>
    </location>
</feature>
<dbReference type="GO" id="GO:0005524">
    <property type="term" value="F:ATP binding"/>
    <property type="evidence" value="ECO:0007669"/>
    <property type="project" value="UniProtKB-KW"/>
</dbReference>
<dbReference type="Pfam" id="PF08352">
    <property type="entry name" value="oligo_HPY"/>
    <property type="match status" value="1"/>
</dbReference>
<dbReference type="EMBL" id="JANCLU010000008">
    <property type="protein sequence ID" value="MCP8938846.1"/>
    <property type="molecule type" value="Genomic_DNA"/>
</dbReference>
<keyword evidence="4" id="KW-1003">Cell membrane</keyword>
<dbReference type="InterPro" id="IPR003439">
    <property type="entry name" value="ABC_transporter-like_ATP-bd"/>
</dbReference>
<protein>
    <submittedName>
        <fullName evidence="10">ABC transporter ATP-binding protein</fullName>
    </submittedName>
</protein>
<keyword evidence="3" id="KW-0813">Transport</keyword>
<accession>A0ABT1LCP0</accession>
<reference evidence="10 11" key="1">
    <citation type="submission" date="2022-07" db="EMBL/GenBank/DDBJ databases">
        <authorList>
            <person name="Li W.-J."/>
            <person name="Deng Q.-Q."/>
        </authorList>
    </citation>
    <scope>NUCLEOTIDE SEQUENCE [LARGE SCALE GENOMIC DNA]</scope>
    <source>
        <strain evidence="10 11">SYSU M60028</strain>
    </source>
</reference>
<dbReference type="InterPro" id="IPR027417">
    <property type="entry name" value="P-loop_NTPase"/>
</dbReference>
<evidence type="ECO:0000313" key="11">
    <source>
        <dbReference type="Proteomes" id="UP001205890"/>
    </source>
</evidence>
<comment type="subcellular location">
    <subcellularLocation>
        <location evidence="1">Cell inner membrane</location>
        <topology evidence="1">Peripheral membrane protein</topology>
    </subcellularLocation>
</comment>
<dbReference type="InterPro" id="IPR013563">
    <property type="entry name" value="Oligopep_ABC_C"/>
</dbReference>
<dbReference type="SUPFAM" id="SSF52540">
    <property type="entry name" value="P-loop containing nucleoside triphosphate hydrolases"/>
    <property type="match status" value="1"/>
</dbReference>
<comment type="caution">
    <text evidence="10">The sequence shown here is derived from an EMBL/GenBank/DDBJ whole genome shotgun (WGS) entry which is preliminary data.</text>
</comment>
<gene>
    <name evidence="10" type="ORF">NK718_09995</name>
</gene>
<name>A0ABT1LCP0_9HYPH</name>
<dbReference type="Proteomes" id="UP001205890">
    <property type="component" value="Unassembled WGS sequence"/>
</dbReference>
<dbReference type="PROSITE" id="PS50893">
    <property type="entry name" value="ABC_TRANSPORTER_2"/>
    <property type="match status" value="1"/>
</dbReference>
<sequence length="347" mass="37467">MTQPVLSVRDLKVDFVTRRGTLKALDGVSFDIARGEVLGVVGESGAGKSVTGAAVIGLIEPPGRISGGEILLGGQRIDDLPPAAMRRIRGRRIGMVFQDPLTSLNPLYRVGDQIVETILTHLPVGRAEARRRAIDLLKEVGIPAAERRIDGYPHEFSGGMRQRVVLALALCAEPELVIADEPTTALDVSVQAQIIGLIKRLCAERGTAVMLITHDMGVIAETADRVAVMYAGRVAEIGPVRDVVKRPFHPYSRGLMGSIPTLEGTADRLVQIPGSMPRLAAIPSGCAFHTRCPHAFAQCWLERPEPMEHEGHRVACFLYEPGMESARARADRIPADSPPVPTEEAKP</sequence>
<dbReference type="InterPro" id="IPR017871">
    <property type="entry name" value="ABC_transporter-like_CS"/>
</dbReference>
<evidence type="ECO:0000256" key="4">
    <source>
        <dbReference type="ARBA" id="ARBA00022475"/>
    </source>
</evidence>
<keyword evidence="7" id="KW-0472">Membrane</keyword>
<dbReference type="PANTHER" id="PTHR43297">
    <property type="entry name" value="OLIGOPEPTIDE TRANSPORT ATP-BINDING PROTEIN APPD"/>
    <property type="match status" value="1"/>
</dbReference>
<dbReference type="NCBIfam" id="TIGR01727">
    <property type="entry name" value="oligo_HPY"/>
    <property type="match status" value="1"/>
</dbReference>
<keyword evidence="6 10" id="KW-0067">ATP-binding</keyword>
<proteinExistence type="inferred from homology"/>
<organism evidence="10 11">
    <name type="scientific">Alsobacter ponti</name>
    <dbReference type="NCBI Taxonomy" id="2962936"/>
    <lineage>
        <taxon>Bacteria</taxon>
        <taxon>Pseudomonadati</taxon>
        <taxon>Pseudomonadota</taxon>
        <taxon>Alphaproteobacteria</taxon>
        <taxon>Hyphomicrobiales</taxon>
        <taxon>Alsobacteraceae</taxon>
        <taxon>Alsobacter</taxon>
    </lineage>
</organism>
<evidence type="ECO:0000256" key="1">
    <source>
        <dbReference type="ARBA" id="ARBA00004417"/>
    </source>
</evidence>